<dbReference type="CDD" id="cd02696">
    <property type="entry name" value="MurNAc-LAA"/>
    <property type="match status" value="1"/>
</dbReference>
<reference evidence="3" key="2">
    <citation type="submission" date="2021-09" db="EMBL/GenBank/DDBJ databases">
        <authorList>
            <person name="Gilroy R."/>
        </authorList>
    </citation>
    <scope>NUCLEOTIDE SEQUENCE</scope>
    <source>
        <strain evidence="3">1277</strain>
    </source>
</reference>
<organism evidence="3 4">
    <name type="scientific">Romboutsia timonensis</name>
    <dbReference type="NCBI Taxonomy" id="1776391"/>
    <lineage>
        <taxon>Bacteria</taxon>
        <taxon>Bacillati</taxon>
        <taxon>Bacillota</taxon>
        <taxon>Clostridia</taxon>
        <taxon>Peptostreptococcales</taxon>
        <taxon>Peptostreptococcaceae</taxon>
        <taxon>Romboutsia</taxon>
    </lineage>
</organism>
<keyword evidence="1" id="KW-0378">Hydrolase</keyword>
<dbReference type="InterPro" id="IPR050695">
    <property type="entry name" value="N-acetylmuramoyl_amidase_3"/>
</dbReference>
<name>A0A921MYZ2_9FIRM</name>
<reference evidence="3" key="1">
    <citation type="journal article" date="2021" name="PeerJ">
        <title>Extensive microbial diversity within the chicken gut microbiome revealed by metagenomics and culture.</title>
        <authorList>
            <person name="Gilroy R."/>
            <person name="Ravi A."/>
            <person name="Getino M."/>
            <person name="Pursley I."/>
            <person name="Horton D.L."/>
            <person name="Alikhan N.F."/>
            <person name="Baker D."/>
            <person name="Gharbi K."/>
            <person name="Hall N."/>
            <person name="Watson M."/>
            <person name="Adriaenssens E.M."/>
            <person name="Foster-Nyarko E."/>
            <person name="Jarju S."/>
            <person name="Secka A."/>
            <person name="Antonio M."/>
            <person name="Oren A."/>
            <person name="Chaudhuri R.R."/>
            <person name="La Ragione R."/>
            <person name="Hildebrand F."/>
            <person name="Pallen M.J."/>
        </authorList>
    </citation>
    <scope>NUCLEOTIDE SEQUENCE</scope>
    <source>
        <strain evidence="3">1277</strain>
    </source>
</reference>
<evidence type="ECO:0000313" key="4">
    <source>
        <dbReference type="Proteomes" id="UP000776700"/>
    </source>
</evidence>
<accession>A0A921MYZ2</accession>
<dbReference type="GO" id="GO:0008745">
    <property type="term" value="F:N-acetylmuramoyl-L-alanine amidase activity"/>
    <property type="evidence" value="ECO:0007669"/>
    <property type="project" value="InterPro"/>
</dbReference>
<dbReference type="Gene3D" id="3.40.630.40">
    <property type="entry name" value="Zn-dependent exopeptidases"/>
    <property type="match status" value="1"/>
</dbReference>
<dbReference type="AlphaFoldDB" id="A0A921MYZ2"/>
<comment type="caution">
    <text evidence="3">The sequence shown here is derived from an EMBL/GenBank/DDBJ whole genome shotgun (WGS) entry which is preliminary data.</text>
</comment>
<dbReference type="EMBL" id="DYUB01000074">
    <property type="protein sequence ID" value="HJG95898.1"/>
    <property type="molecule type" value="Genomic_DNA"/>
</dbReference>
<dbReference type="Proteomes" id="UP000776700">
    <property type="component" value="Unassembled WGS sequence"/>
</dbReference>
<evidence type="ECO:0000256" key="1">
    <source>
        <dbReference type="ARBA" id="ARBA00022801"/>
    </source>
</evidence>
<dbReference type="InterPro" id="IPR002508">
    <property type="entry name" value="MurNAc-LAA_cat"/>
</dbReference>
<dbReference type="SUPFAM" id="SSF53187">
    <property type="entry name" value="Zn-dependent exopeptidases"/>
    <property type="match status" value="1"/>
</dbReference>
<dbReference type="GO" id="GO:0009253">
    <property type="term" value="P:peptidoglycan catabolic process"/>
    <property type="evidence" value="ECO:0007669"/>
    <property type="project" value="InterPro"/>
</dbReference>
<proteinExistence type="predicted"/>
<evidence type="ECO:0000313" key="3">
    <source>
        <dbReference type="EMBL" id="HJG95898.1"/>
    </source>
</evidence>
<dbReference type="Pfam" id="PF01520">
    <property type="entry name" value="Amidase_3"/>
    <property type="match status" value="1"/>
</dbReference>
<dbReference type="PANTHER" id="PTHR30404:SF0">
    <property type="entry name" value="N-ACETYLMURAMOYL-L-ALANINE AMIDASE AMIC"/>
    <property type="match status" value="1"/>
</dbReference>
<feature type="domain" description="MurNAc-LAA" evidence="2">
    <location>
        <begin position="146"/>
        <end position="258"/>
    </location>
</feature>
<dbReference type="GO" id="GO:0030288">
    <property type="term" value="C:outer membrane-bounded periplasmic space"/>
    <property type="evidence" value="ECO:0007669"/>
    <property type="project" value="TreeGrafter"/>
</dbReference>
<evidence type="ECO:0000259" key="2">
    <source>
        <dbReference type="SMART" id="SM00646"/>
    </source>
</evidence>
<gene>
    <name evidence="3" type="ORF">K8V90_02195</name>
</gene>
<sequence length="267" mass="30057">MASKRNNRKKRQNKKRKINKIKLLLLFIAVILFIVGSFKLTQSAILAIQNIRINKEKTPVEVNVNDEYEVLQTEVDKNINKKYTIMIDPGHGGYDKGTIANDKVTFEKDITLQIGALVAQKLTKQKDVQAIISRNEDKYISLADRAKLANEQNVDLFVSIHLNGQTGGSDATGLETYYTKGKDDDSHELAKQIQETTTSYVDVRDRGVKTDKFQVLIQTEMPSVLVECGFLTNINEAQKLKDKSYQENLAEGIAQGILTYLDTSSNK</sequence>
<protein>
    <submittedName>
        <fullName evidence="3">N-acetylmuramoyl-L-alanine amidase</fullName>
    </submittedName>
</protein>
<dbReference type="PANTHER" id="PTHR30404">
    <property type="entry name" value="N-ACETYLMURAMOYL-L-ALANINE AMIDASE"/>
    <property type="match status" value="1"/>
</dbReference>
<dbReference type="SMART" id="SM00646">
    <property type="entry name" value="Ami_3"/>
    <property type="match status" value="1"/>
</dbReference>